<proteinExistence type="predicted"/>
<dbReference type="AlphaFoldDB" id="A0A8D8CAU9"/>
<sequence length="142" mass="14915">MSLDIFSSAIRSVFWDRNCSFVEDRHCMLMLRVGAEKVLESILSVRRSCTLLRSWIEMADSGCCCLRIVESWGGGGGGMLLLAVPVWLPAAAAELALEFLLLPMVPVAVVANRFSMGGAGGGGGGFGGSGPDCTVIVAFNGI</sequence>
<protein>
    <submittedName>
        <fullName evidence="1">(northern house mosquito) hypothetical protein</fullName>
    </submittedName>
</protein>
<dbReference type="EMBL" id="HBUE01109572">
    <property type="protein sequence ID" value="CAG6488230.1"/>
    <property type="molecule type" value="Transcribed_RNA"/>
</dbReference>
<name>A0A8D8CAU9_CULPI</name>
<accession>A0A8D8CAU9</accession>
<evidence type="ECO:0000313" key="1">
    <source>
        <dbReference type="EMBL" id="CAG6488230.1"/>
    </source>
</evidence>
<reference evidence="1" key="1">
    <citation type="submission" date="2021-05" db="EMBL/GenBank/DDBJ databases">
        <authorList>
            <person name="Alioto T."/>
            <person name="Alioto T."/>
            <person name="Gomez Garrido J."/>
        </authorList>
    </citation>
    <scope>NUCLEOTIDE SEQUENCE</scope>
</reference>
<organism evidence="1">
    <name type="scientific">Culex pipiens</name>
    <name type="common">House mosquito</name>
    <dbReference type="NCBI Taxonomy" id="7175"/>
    <lineage>
        <taxon>Eukaryota</taxon>
        <taxon>Metazoa</taxon>
        <taxon>Ecdysozoa</taxon>
        <taxon>Arthropoda</taxon>
        <taxon>Hexapoda</taxon>
        <taxon>Insecta</taxon>
        <taxon>Pterygota</taxon>
        <taxon>Neoptera</taxon>
        <taxon>Endopterygota</taxon>
        <taxon>Diptera</taxon>
        <taxon>Nematocera</taxon>
        <taxon>Culicoidea</taxon>
        <taxon>Culicidae</taxon>
        <taxon>Culicinae</taxon>
        <taxon>Culicini</taxon>
        <taxon>Culex</taxon>
        <taxon>Culex</taxon>
    </lineage>
</organism>